<evidence type="ECO:0000256" key="4">
    <source>
        <dbReference type="ARBA" id="ARBA00022729"/>
    </source>
</evidence>
<dbReference type="EMBL" id="AOGT01001415">
    <property type="protein sequence ID" value="EMG47723.1"/>
    <property type="molecule type" value="Genomic_DNA"/>
</dbReference>
<evidence type="ECO:0000313" key="8">
    <source>
        <dbReference type="EMBL" id="EMG47723.1"/>
    </source>
</evidence>
<feature type="signal peptide" evidence="6">
    <location>
        <begin position="1"/>
        <end position="21"/>
    </location>
</feature>
<keyword evidence="4 6" id="KW-0732">Signal</keyword>
<proteinExistence type="predicted"/>
<dbReference type="AlphaFoldDB" id="M3J6N6"/>
<dbReference type="HOGENOM" id="CLU_006199_3_0_1"/>
<keyword evidence="3" id="KW-0964">Secreted</keyword>
<sequence>KMILLRKASTILWLFIQTIAALDITANRLDSVTVTIPNELVTIYSGYYWSIIDDPTVYFTKGLTVQENAMLYVSTTLATVALIFNPNNCDGIITNNGIISVNSLSSTKAPLFNLHGKEFYNNGELIFAGNGNIADTMSITATLVQNHGLMQFYHTQRSNSYVLIGAGTTIENTGQICFRSHYFYQQTDITGDGCITACAGSTLYISNPARAISTDQSFYLKDELSSVVIYGSKSLTINVYGFGNENKLGITQTLVGTTYPKFVYDEVAGTLILTGPAATVRQTFIIGTGYDPELFEVVDNAPLGVSSAKLNSVTYHGPVPNQ</sequence>
<evidence type="ECO:0000256" key="5">
    <source>
        <dbReference type="ARBA" id="ARBA00023180"/>
    </source>
</evidence>
<feature type="chain" id="PRO_5004034798" description="Hyphally-regulated cell wall protein N-terminal domain-containing protein" evidence="6">
    <location>
        <begin position="22"/>
        <end position="322"/>
    </location>
</feature>
<dbReference type="InterPro" id="IPR021031">
    <property type="entry name" value="Hyphal-reg_cell_wall_N"/>
</dbReference>
<accession>M3J6N6</accession>
<evidence type="ECO:0000256" key="3">
    <source>
        <dbReference type="ARBA" id="ARBA00022525"/>
    </source>
</evidence>
<comment type="subcellular location">
    <subcellularLocation>
        <location evidence="1">Secreted</location>
        <location evidence="1">Cell wall</location>
    </subcellularLocation>
</comment>
<evidence type="ECO:0000256" key="1">
    <source>
        <dbReference type="ARBA" id="ARBA00004191"/>
    </source>
</evidence>
<evidence type="ECO:0000256" key="2">
    <source>
        <dbReference type="ARBA" id="ARBA00022512"/>
    </source>
</evidence>
<feature type="non-terminal residue" evidence="8">
    <location>
        <position position="1"/>
    </location>
</feature>
<dbReference type="GO" id="GO:0009277">
    <property type="term" value="C:fungal-type cell wall"/>
    <property type="evidence" value="ECO:0007669"/>
    <property type="project" value="UniProtKB-ARBA"/>
</dbReference>
<dbReference type="Proteomes" id="UP000011777">
    <property type="component" value="Unassembled WGS sequence"/>
</dbReference>
<organism evidence="8 9">
    <name type="scientific">Candida maltosa (strain Xu316)</name>
    <name type="common">Yeast</name>
    <dbReference type="NCBI Taxonomy" id="1245528"/>
    <lineage>
        <taxon>Eukaryota</taxon>
        <taxon>Fungi</taxon>
        <taxon>Dikarya</taxon>
        <taxon>Ascomycota</taxon>
        <taxon>Saccharomycotina</taxon>
        <taxon>Pichiomycetes</taxon>
        <taxon>Debaryomycetaceae</taxon>
        <taxon>Candida/Lodderomyces clade</taxon>
        <taxon>Candida</taxon>
    </lineage>
</organism>
<gene>
    <name evidence="8" type="ORF">G210_1854</name>
</gene>
<keyword evidence="9" id="KW-1185">Reference proteome</keyword>
<keyword evidence="2" id="KW-0134">Cell wall</keyword>
<evidence type="ECO:0000256" key="6">
    <source>
        <dbReference type="SAM" id="SignalP"/>
    </source>
</evidence>
<dbReference type="Pfam" id="PF11765">
    <property type="entry name" value="Hyphal_reg_CWP"/>
    <property type="match status" value="1"/>
</dbReference>
<feature type="domain" description="Hyphally-regulated cell wall protein N-terminal" evidence="7">
    <location>
        <begin position="13"/>
        <end position="321"/>
    </location>
</feature>
<feature type="non-terminal residue" evidence="8">
    <location>
        <position position="322"/>
    </location>
</feature>
<keyword evidence="5" id="KW-0325">Glycoprotein</keyword>
<evidence type="ECO:0000259" key="7">
    <source>
        <dbReference type="Pfam" id="PF11765"/>
    </source>
</evidence>
<protein>
    <recommendedName>
        <fullName evidence="7">Hyphally-regulated cell wall protein N-terminal domain-containing protein</fullName>
    </recommendedName>
</protein>
<reference evidence="8 9" key="1">
    <citation type="submission" date="2013-02" db="EMBL/GenBank/DDBJ databases">
        <title>Genome sequence of Candida maltosa Xu316, a potential industrial strain for xylitol and ethanol production.</title>
        <authorList>
            <person name="Yu J."/>
            <person name="Wang Q."/>
            <person name="Geng X."/>
            <person name="Bao W."/>
            <person name="He P."/>
            <person name="Cai J."/>
        </authorList>
    </citation>
    <scope>NUCLEOTIDE SEQUENCE [LARGE SCALE GENOMIC DNA]</scope>
    <source>
        <strain evidence="9">Xu316</strain>
    </source>
</reference>
<evidence type="ECO:0000313" key="9">
    <source>
        <dbReference type="Proteomes" id="UP000011777"/>
    </source>
</evidence>
<dbReference type="OrthoDB" id="4022214at2759"/>
<comment type="caution">
    <text evidence="8">The sequence shown here is derived from an EMBL/GenBank/DDBJ whole genome shotgun (WGS) entry which is preliminary data.</text>
</comment>
<name>M3J6N6_CANMX</name>